<dbReference type="OrthoDB" id="1606438at2759"/>
<evidence type="ECO:0000256" key="2">
    <source>
        <dbReference type="ARBA" id="ARBA00022679"/>
    </source>
</evidence>
<dbReference type="Gene3D" id="1.10.10.10">
    <property type="entry name" value="Winged helix-like DNA-binding domain superfamily/Winged helix DNA-binding domain"/>
    <property type="match status" value="1"/>
</dbReference>
<keyword evidence="3" id="KW-0949">S-adenosyl-L-methionine</keyword>
<dbReference type="SUPFAM" id="SSF53335">
    <property type="entry name" value="S-adenosyl-L-methionine-dependent methyltransferases"/>
    <property type="match status" value="1"/>
</dbReference>
<keyword evidence="9" id="KW-1185">Reference proteome</keyword>
<keyword evidence="2 8" id="KW-0808">Transferase</keyword>
<keyword evidence="1 8" id="KW-0489">Methyltransferase</keyword>
<dbReference type="Gene3D" id="3.40.50.150">
    <property type="entry name" value="Vaccinia Virus protein VP39"/>
    <property type="match status" value="1"/>
</dbReference>
<feature type="active site" description="Proton acceptor" evidence="5">
    <location>
        <position position="259"/>
    </location>
</feature>
<evidence type="ECO:0000313" key="9">
    <source>
        <dbReference type="Proteomes" id="UP000250235"/>
    </source>
</evidence>
<sequence length="355" mass="39120">MADDQYLEEEFAIQLAFGSVIPMVLRAAIELDIFDIIRKAWPDASLSAFELACQLPTKDPDTAATMLDRILRLLAEHALLNCSTKLLPSGDSERRYSLAPAGKLFSKNEDGVSMAPVSLFVQHKVMMESWYHLKDAILEGTVPFNRAHGKTVFQYAATDPSFNQVCNLAMSSQSVILMTKLAEIYKGFEGLNSLVDVGGGIGSVLHMIVSKYPSVKAINFDLPHVIRDAPSYPGVQHIGGDMFAGVPKGDAIFMKWILHDWNDAENIKILKNCYKALPENGKVIICEYILSETPSNGTSVDAVGALADVVMLAHSPSGKERTLQQYEALAIEAGFTKLFKVCRVYGNSWIMEMHK</sequence>
<dbReference type="PIRSF" id="PIRSF005739">
    <property type="entry name" value="O-mtase"/>
    <property type="match status" value="1"/>
</dbReference>
<dbReference type="FunFam" id="1.10.10.10:FF:000357">
    <property type="entry name" value="Caffeic acid 3-O-methyltransferase"/>
    <property type="match status" value="1"/>
</dbReference>
<dbReference type="EMBL" id="KQ998113">
    <property type="protein sequence ID" value="KZV43483.1"/>
    <property type="molecule type" value="Genomic_DNA"/>
</dbReference>
<dbReference type="GO" id="GO:0046983">
    <property type="term" value="F:protein dimerization activity"/>
    <property type="evidence" value="ECO:0007669"/>
    <property type="project" value="InterPro"/>
</dbReference>
<dbReference type="InterPro" id="IPR016461">
    <property type="entry name" value="COMT-like"/>
</dbReference>
<accession>A0A2Z7CG34</accession>
<dbReference type="PANTHER" id="PTHR11746">
    <property type="entry name" value="O-METHYLTRANSFERASE"/>
    <property type="match status" value="1"/>
</dbReference>
<reference evidence="8 9" key="1">
    <citation type="journal article" date="2015" name="Proc. Natl. Acad. Sci. U.S.A.">
        <title>The resurrection genome of Boea hygrometrica: A blueprint for survival of dehydration.</title>
        <authorList>
            <person name="Xiao L."/>
            <person name="Yang G."/>
            <person name="Zhang L."/>
            <person name="Yang X."/>
            <person name="Zhao S."/>
            <person name="Ji Z."/>
            <person name="Zhou Q."/>
            <person name="Hu M."/>
            <person name="Wang Y."/>
            <person name="Chen M."/>
            <person name="Xu Y."/>
            <person name="Jin H."/>
            <person name="Xiao X."/>
            <person name="Hu G."/>
            <person name="Bao F."/>
            <person name="Hu Y."/>
            <person name="Wan P."/>
            <person name="Li L."/>
            <person name="Deng X."/>
            <person name="Kuang T."/>
            <person name="Xiang C."/>
            <person name="Zhu J.K."/>
            <person name="Oliver M.J."/>
            <person name="He Y."/>
        </authorList>
    </citation>
    <scope>NUCLEOTIDE SEQUENCE [LARGE SCALE GENOMIC DNA]</scope>
    <source>
        <strain evidence="9">cv. XS01</strain>
    </source>
</reference>
<evidence type="ECO:0000256" key="1">
    <source>
        <dbReference type="ARBA" id="ARBA00022603"/>
    </source>
</evidence>
<dbReference type="InterPro" id="IPR012967">
    <property type="entry name" value="COMT_dimerisation"/>
</dbReference>
<dbReference type="PROSITE" id="PS51683">
    <property type="entry name" value="SAM_OMT_II"/>
    <property type="match status" value="1"/>
</dbReference>
<proteinExistence type="inferred from homology"/>
<evidence type="ECO:0000256" key="5">
    <source>
        <dbReference type="PIRSR" id="PIRSR005739-1"/>
    </source>
</evidence>
<comment type="similarity">
    <text evidence="4">Belongs to the class I-like SAM-binding methyltransferase superfamily. Cation-independent O-methyltransferase family. COMT subfamily.</text>
</comment>
<evidence type="ECO:0000259" key="7">
    <source>
        <dbReference type="Pfam" id="PF08100"/>
    </source>
</evidence>
<evidence type="ECO:0000256" key="3">
    <source>
        <dbReference type="ARBA" id="ARBA00022691"/>
    </source>
</evidence>
<dbReference type="GO" id="GO:0009813">
    <property type="term" value="P:flavonoid biosynthetic process"/>
    <property type="evidence" value="ECO:0007669"/>
    <property type="project" value="UniProtKB-ARBA"/>
</dbReference>
<dbReference type="FunFam" id="3.40.50.150:FF:000061">
    <property type="entry name" value="Caffeic acid O-methyltransferase"/>
    <property type="match status" value="1"/>
</dbReference>
<dbReference type="GO" id="GO:0032259">
    <property type="term" value="P:methylation"/>
    <property type="evidence" value="ECO:0007669"/>
    <property type="project" value="UniProtKB-KW"/>
</dbReference>
<dbReference type="InterPro" id="IPR029063">
    <property type="entry name" value="SAM-dependent_MTases_sf"/>
</dbReference>
<gene>
    <name evidence="8" type="ORF">F511_09926</name>
</gene>
<protein>
    <submittedName>
        <fullName evidence="8">Caffeic acid 3-O-methyltransferase</fullName>
    </submittedName>
</protein>
<dbReference type="AlphaFoldDB" id="A0A2Z7CG34"/>
<evidence type="ECO:0000313" key="8">
    <source>
        <dbReference type="EMBL" id="KZV43483.1"/>
    </source>
</evidence>
<feature type="domain" description="O-methyltransferase C-terminal" evidence="6">
    <location>
        <begin position="130"/>
        <end position="335"/>
    </location>
</feature>
<evidence type="ECO:0000256" key="4">
    <source>
        <dbReference type="ARBA" id="ARBA00034481"/>
    </source>
</evidence>
<dbReference type="InterPro" id="IPR036390">
    <property type="entry name" value="WH_DNA-bd_sf"/>
</dbReference>
<dbReference type="SUPFAM" id="SSF46785">
    <property type="entry name" value="Winged helix' DNA-binding domain"/>
    <property type="match status" value="1"/>
</dbReference>
<dbReference type="InterPro" id="IPR001077">
    <property type="entry name" value="COMT_C"/>
</dbReference>
<dbReference type="InterPro" id="IPR036388">
    <property type="entry name" value="WH-like_DNA-bd_sf"/>
</dbReference>
<organism evidence="8 9">
    <name type="scientific">Dorcoceras hygrometricum</name>
    <dbReference type="NCBI Taxonomy" id="472368"/>
    <lineage>
        <taxon>Eukaryota</taxon>
        <taxon>Viridiplantae</taxon>
        <taxon>Streptophyta</taxon>
        <taxon>Embryophyta</taxon>
        <taxon>Tracheophyta</taxon>
        <taxon>Spermatophyta</taxon>
        <taxon>Magnoliopsida</taxon>
        <taxon>eudicotyledons</taxon>
        <taxon>Gunneridae</taxon>
        <taxon>Pentapetalae</taxon>
        <taxon>asterids</taxon>
        <taxon>lamiids</taxon>
        <taxon>Lamiales</taxon>
        <taxon>Gesneriaceae</taxon>
        <taxon>Didymocarpoideae</taxon>
        <taxon>Trichosporeae</taxon>
        <taxon>Loxocarpinae</taxon>
        <taxon>Dorcoceras</taxon>
    </lineage>
</organism>
<dbReference type="Pfam" id="PF00891">
    <property type="entry name" value="Methyltransf_2"/>
    <property type="match status" value="1"/>
</dbReference>
<evidence type="ECO:0000259" key="6">
    <source>
        <dbReference type="Pfam" id="PF00891"/>
    </source>
</evidence>
<feature type="domain" description="O-methyltransferase dimerisation" evidence="7">
    <location>
        <begin position="14"/>
        <end position="107"/>
    </location>
</feature>
<dbReference type="Proteomes" id="UP000250235">
    <property type="component" value="Unassembled WGS sequence"/>
</dbReference>
<name>A0A2Z7CG34_9LAMI</name>
<dbReference type="Pfam" id="PF08100">
    <property type="entry name" value="Dimerisation"/>
    <property type="match status" value="1"/>
</dbReference>
<dbReference type="GO" id="GO:0008171">
    <property type="term" value="F:O-methyltransferase activity"/>
    <property type="evidence" value="ECO:0007669"/>
    <property type="project" value="InterPro"/>
</dbReference>
<dbReference type="GO" id="GO:0008757">
    <property type="term" value="F:S-adenosylmethionine-dependent methyltransferase activity"/>
    <property type="evidence" value="ECO:0007669"/>
    <property type="project" value="UniProtKB-ARBA"/>
</dbReference>